<evidence type="ECO:0000313" key="3">
    <source>
        <dbReference type="Proteomes" id="UP000199069"/>
    </source>
</evidence>
<feature type="compositionally biased region" description="Acidic residues" evidence="1">
    <location>
        <begin position="700"/>
        <end position="714"/>
    </location>
</feature>
<dbReference type="Proteomes" id="UP000199069">
    <property type="component" value="Unassembled WGS sequence"/>
</dbReference>
<feature type="region of interest" description="Disordered" evidence="1">
    <location>
        <begin position="766"/>
        <end position="815"/>
    </location>
</feature>
<dbReference type="EMBL" id="CWKI01000005">
    <property type="protein sequence ID" value="CTR07168.1"/>
    <property type="molecule type" value="Genomic_DNA"/>
</dbReference>
<dbReference type="AlphaFoldDB" id="A0A0K3CE09"/>
<organism evidence="2 3">
    <name type="scientific">Rhodotorula toruloides</name>
    <name type="common">Yeast</name>
    <name type="synonym">Rhodosporidium toruloides</name>
    <dbReference type="NCBI Taxonomy" id="5286"/>
    <lineage>
        <taxon>Eukaryota</taxon>
        <taxon>Fungi</taxon>
        <taxon>Dikarya</taxon>
        <taxon>Basidiomycota</taxon>
        <taxon>Pucciniomycotina</taxon>
        <taxon>Microbotryomycetes</taxon>
        <taxon>Sporidiobolales</taxon>
        <taxon>Sporidiobolaceae</taxon>
        <taxon>Rhodotorula</taxon>
    </lineage>
</organism>
<keyword evidence="3" id="KW-1185">Reference proteome</keyword>
<accession>A0A0K3CE09</accession>
<protein>
    <submittedName>
        <fullName evidence="2">FGENESH: predicted gene_5.574 protein</fullName>
    </submittedName>
</protein>
<feature type="compositionally biased region" description="Acidic residues" evidence="1">
    <location>
        <begin position="723"/>
        <end position="737"/>
    </location>
</feature>
<feature type="compositionally biased region" description="Acidic residues" evidence="1">
    <location>
        <begin position="791"/>
        <end position="815"/>
    </location>
</feature>
<evidence type="ECO:0000256" key="1">
    <source>
        <dbReference type="SAM" id="MobiDB-lite"/>
    </source>
</evidence>
<reference evidence="2 3" key="1">
    <citation type="submission" date="2015-07" db="EMBL/GenBank/DDBJ databases">
        <authorList>
            <person name="Cajimat M.N.B."/>
            <person name="Milazzo M.L."/>
            <person name="Fulhorst C.F."/>
        </authorList>
    </citation>
    <scope>NUCLEOTIDE SEQUENCE [LARGE SCALE GENOMIC DNA]</scope>
    <source>
        <strain evidence="2">Single colony</strain>
    </source>
</reference>
<proteinExistence type="predicted"/>
<feature type="region of interest" description="Disordered" evidence="1">
    <location>
        <begin position="686"/>
        <end position="743"/>
    </location>
</feature>
<name>A0A0K3CE09_RHOTO</name>
<sequence length="815" mass="92416">MFATLASSPDQSFIDRTLAAERAGKPFETLYLRTGDEAMMSWNIPEMHGREALRKVVLLPRESRPGVLYPRMLSSEHCPTLECLVASGSRIQDRATNPYLALRELAVNLDDGHLVRHLVSPSLTPNLRVLAIWDRPSSSMAAEDLFDDDLFARLDFVQITFRPFYSDPTGRLYSDQHSTPVLFRPDRATISGIIPESFCSSYLQLHSIRGTGEHSMISVLYLTLCIRQGAAKKALFLPQELHPSTAIPTSTFLSRARDDLLDAIEDAEVGYVGWYHADEETDASISEPFRRYLDRERLEGRICFCVLQATLQAYCTLILSQFSRRTCRSSRRPDRPPLSSSSHRLLSHAQTACRAMTVTLPLELVLDIVGVYIQRDFFDEDWSPYQHRLTPLCLVCKDFKDVVQPVLWSHVRVTTPRELKRLASPKVGAAHLFENVKDFMGLGPVNRLASTDDERPAQLIRSKMPGVRSIILRGFGKGLLSMDAFVPFAALRALAIKNYVLHDANDDPEDYEDCLPIGDLDWRRLQIVQLQPQLLQLLPFALCHPSGPFNDGASLLLSWEAPNDGFFPDGELPRNLQLIVPAVVLEDSGYAFPSFTVMCRRIVDQVRRGAFDTVFLPSTLRKRIEVEWWLEGGIKFLLQACQETSTKIIYYRDTDESRATISEAFFRFLARPTTDENPLVLEARQEAKERDAYRTGAGQELDESSDEAEESAEESADKSSEGSVDEWSDESCEESSCDYDAHSSYEGSRLETWWTYAMGLDPNVDEYDQIYGRSDSEDSPDEVDVHYFFGESEEDETESGEERDEEEDEEEEDED</sequence>
<gene>
    <name evidence="2" type="primary">FGENESH: predicted gene_5.574</name>
    <name evidence="2" type="ORF">BN2166_0030290</name>
</gene>
<evidence type="ECO:0000313" key="2">
    <source>
        <dbReference type="EMBL" id="CTR07168.1"/>
    </source>
</evidence>
<feature type="non-terminal residue" evidence="2">
    <location>
        <position position="815"/>
    </location>
</feature>